<dbReference type="PANTHER" id="PTHR45752:SF187">
    <property type="entry name" value="LEUCINE-RICH REPEAT AND IQ DOMAIN-CONTAINING PROTEIN 4"/>
    <property type="match status" value="1"/>
</dbReference>
<dbReference type="InterPro" id="IPR050715">
    <property type="entry name" value="LRR-SigEffector_domain"/>
</dbReference>
<dbReference type="PANTHER" id="PTHR45752">
    <property type="entry name" value="LEUCINE-RICH REPEAT-CONTAINING"/>
    <property type="match status" value="1"/>
</dbReference>
<dbReference type="Gene3D" id="3.80.10.10">
    <property type="entry name" value="Ribonuclease Inhibitor"/>
    <property type="match status" value="1"/>
</dbReference>
<protein>
    <submittedName>
        <fullName evidence="5">Leucine-rich repeat domain-containing protein</fullName>
    </submittedName>
</protein>
<evidence type="ECO:0000256" key="2">
    <source>
        <dbReference type="ARBA" id="ARBA00022737"/>
    </source>
</evidence>
<dbReference type="SUPFAM" id="SSF52058">
    <property type="entry name" value="L domain-like"/>
    <property type="match status" value="1"/>
</dbReference>
<dbReference type="SMART" id="SM00369">
    <property type="entry name" value="LRR_TYP"/>
    <property type="match status" value="3"/>
</dbReference>
<accession>A0A514E9N6</accession>
<evidence type="ECO:0000313" key="5">
    <source>
        <dbReference type="EMBL" id="QDI02756.1"/>
    </source>
</evidence>
<feature type="compositionally biased region" description="Low complexity" evidence="3">
    <location>
        <begin position="489"/>
        <end position="504"/>
    </location>
</feature>
<evidence type="ECO:0000259" key="4">
    <source>
        <dbReference type="Pfam" id="PF20817"/>
    </source>
</evidence>
<dbReference type="InterPro" id="IPR032675">
    <property type="entry name" value="LRR_dom_sf"/>
</dbReference>
<feature type="domain" description="Type III effector Xcv3220-like C-terminal" evidence="4">
    <location>
        <begin position="518"/>
        <end position="573"/>
    </location>
</feature>
<dbReference type="InterPro" id="IPR001611">
    <property type="entry name" value="Leu-rich_rpt"/>
</dbReference>
<sequence length="650" mass="70761">MPMPIRSLHGTKRAPADRMKPLNPIATSSGRQTNSTDPRRHATPTRTLAAPAAEASDPTGAAMERAGLPLHAPSRQHNLPQAGASSSSAPMLHRSMQMDRSQPSLAISAMAALERAASLTPPCLNDTERGRFHFDADDSPQLAQRQKPALQALLNQWLDECKQTCPSWQKDWDIEIARIKGADEHSSMPTLLQETANALRTAAEPGKDALKVHYTPLPHLPSDVSQFTHLSKIEINAAALQSLPDSIGKLHNLRELTLSNNPLKALPESLGELAQLQTLAVTDSKNLRELPHNLVGRRASGGTCGLTRLKILNLHGSNVRSLPSSVTLMRELRQLNLSKSPVLSLPDGIEKMQNLRELNLENTPIEGLPRTLCHLPALKNLNLENCVELRALPKELGQLRKLESLNLRGCTNLNALPVSIKQLPDNCDIKVPQRLEAQLANLRQPNADRAAAARRRNNTAYSVGFGAPARPALATGATATLAMRHQARPAAPGASASTNAAGPSKLPDNGPLAQRTKSIQTRARAALALIDEGKNPFVPGNPSFGPTSEKRNRPMTLGEIGTLRQMLQESKDYANADFLHVETPIQTPSGKICENTDEIDRDNLVACMRMWQAREYAVLAKANYRDCFPEVELYVPKQADAHAHPQPAQN</sequence>
<dbReference type="AlphaFoldDB" id="A0A514E9N6"/>
<proteinExistence type="predicted"/>
<keyword evidence="6" id="KW-1185">Reference proteome</keyword>
<dbReference type="EMBL" id="CP038228">
    <property type="protein sequence ID" value="QDI02756.1"/>
    <property type="molecule type" value="Genomic_DNA"/>
</dbReference>
<organism evidence="5 6">
    <name type="scientific">Xanthomonas cerealis pv. cerealis</name>
    <dbReference type="NCBI Taxonomy" id="152263"/>
    <lineage>
        <taxon>Bacteria</taxon>
        <taxon>Pseudomonadati</taxon>
        <taxon>Pseudomonadota</taxon>
        <taxon>Gammaproteobacteria</taxon>
        <taxon>Lysobacterales</taxon>
        <taxon>Lysobacteraceae</taxon>
        <taxon>Xanthomonas</taxon>
        <taxon>Xanthomonas translucens group</taxon>
        <taxon>Xanthomonas cerealis</taxon>
    </lineage>
</organism>
<reference evidence="5 6" key="1">
    <citation type="submission" date="2019-03" db="EMBL/GenBank/DDBJ databases">
        <title>Tal1 in Xanthomonas translucens pv. cerealis Contributes to Virulence in Bacterial Leaf Streak of Wheat.</title>
        <authorList>
            <person name="Shah S.M.A."/>
            <person name="Haq F."/>
            <person name="Ma W."/>
            <person name="Xu X."/>
            <person name="Wang S."/>
            <person name="Xu Z."/>
            <person name="Zou L."/>
            <person name="Zhu B."/>
            <person name="Chen G."/>
        </authorList>
    </citation>
    <scope>NUCLEOTIDE SEQUENCE [LARGE SCALE GENOMIC DNA]</scope>
    <source>
        <strain evidence="5 6">01</strain>
    </source>
</reference>
<gene>
    <name evidence="5" type="ORF">E4A48_02720</name>
</gene>
<dbReference type="Pfam" id="PF00560">
    <property type="entry name" value="LRR_1"/>
    <property type="match status" value="1"/>
</dbReference>
<name>A0A514E9N6_9XANT</name>
<dbReference type="Pfam" id="PF13855">
    <property type="entry name" value="LRR_8"/>
    <property type="match status" value="1"/>
</dbReference>
<evidence type="ECO:0000313" key="6">
    <source>
        <dbReference type="Proteomes" id="UP000319349"/>
    </source>
</evidence>
<dbReference type="PROSITE" id="PS51450">
    <property type="entry name" value="LRR"/>
    <property type="match status" value="1"/>
</dbReference>
<dbReference type="InterPro" id="IPR003591">
    <property type="entry name" value="Leu-rich_rpt_typical-subtyp"/>
</dbReference>
<feature type="region of interest" description="Disordered" evidence="3">
    <location>
        <begin position="1"/>
        <end position="60"/>
    </location>
</feature>
<dbReference type="InterPro" id="IPR048490">
    <property type="entry name" value="XopL_C"/>
</dbReference>
<dbReference type="Pfam" id="PF20817">
    <property type="entry name" value="XopL_C"/>
    <property type="match status" value="1"/>
</dbReference>
<feature type="compositionally biased region" description="Polar residues" evidence="3">
    <location>
        <begin position="25"/>
        <end position="36"/>
    </location>
</feature>
<feature type="compositionally biased region" description="Low complexity" evidence="3">
    <location>
        <begin position="44"/>
        <end position="55"/>
    </location>
</feature>
<evidence type="ECO:0000256" key="3">
    <source>
        <dbReference type="SAM" id="MobiDB-lite"/>
    </source>
</evidence>
<keyword evidence="1" id="KW-0433">Leucine-rich repeat</keyword>
<evidence type="ECO:0000256" key="1">
    <source>
        <dbReference type="ARBA" id="ARBA00022614"/>
    </source>
</evidence>
<keyword evidence="2" id="KW-0677">Repeat</keyword>
<feature type="region of interest" description="Disordered" evidence="3">
    <location>
        <begin position="485"/>
        <end position="512"/>
    </location>
</feature>
<dbReference type="Proteomes" id="UP000319349">
    <property type="component" value="Chromosome"/>
</dbReference>